<keyword evidence="2" id="KW-0732">Signal</keyword>
<gene>
    <name evidence="3" type="ORF">MCOR_1376</name>
</gene>
<dbReference type="AlphaFoldDB" id="A0A6J8A067"/>
<proteinExistence type="predicted"/>
<feature type="transmembrane region" description="Helical" evidence="1">
    <location>
        <begin position="239"/>
        <end position="262"/>
    </location>
</feature>
<protein>
    <submittedName>
        <fullName evidence="3">Uncharacterized protein</fullName>
    </submittedName>
</protein>
<keyword evidence="1" id="KW-0472">Membrane</keyword>
<evidence type="ECO:0000256" key="1">
    <source>
        <dbReference type="SAM" id="Phobius"/>
    </source>
</evidence>
<dbReference type="OrthoDB" id="6059078at2759"/>
<sequence>MLVYIIIAVFIVDKASTSGTWKLTNLTVSFGKDAYLLCLIDGKECNISKQQPDPRGWTGGPHYKMLCMNGVCQNSSKYEMKALNTSLNFGLLIHNFSESDLDCPYTCFCGFSDFTNTLSVDPKNVISLPAINKTRKGRRFINNGNIDIEIILNKVNPVPNCSALFMGQVINKTTVSVMKWYTYYNDVKVTYSFSVDDFCCEGNLQLQCTLAHHQITIIDEYIDICQELVVPFLGDKGSILTMILLPIGCFVFFVILSIYICLKRRQHEMNEWV</sequence>
<feature type="chain" id="PRO_5026757575" evidence="2">
    <location>
        <begin position="18"/>
        <end position="273"/>
    </location>
</feature>
<keyword evidence="1" id="KW-1133">Transmembrane helix</keyword>
<dbReference type="Proteomes" id="UP000507470">
    <property type="component" value="Unassembled WGS sequence"/>
</dbReference>
<feature type="signal peptide" evidence="2">
    <location>
        <begin position="1"/>
        <end position="17"/>
    </location>
</feature>
<dbReference type="EMBL" id="CACVKT020000270">
    <property type="protein sequence ID" value="CAC5357911.1"/>
    <property type="molecule type" value="Genomic_DNA"/>
</dbReference>
<organism evidence="3 4">
    <name type="scientific">Mytilus coruscus</name>
    <name type="common">Sea mussel</name>
    <dbReference type="NCBI Taxonomy" id="42192"/>
    <lineage>
        <taxon>Eukaryota</taxon>
        <taxon>Metazoa</taxon>
        <taxon>Spiralia</taxon>
        <taxon>Lophotrochozoa</taxon>
        <taxon>Mollusca</taxon>
        <taxon>Bivalvia</taxon>
        <taxon>Autobranchia</taxon>
        <taxon>Pteriomorphia</taxon>
        <taxon>Mytilida</taxon>
        <taxon>Mytiloidea</taxon>
        <taxon>Mytilidae</taxon>
        <taxon>Mytilinae</taxon>
        <taxon>Mytilus</taxon>
    </lineage>
</organism>
<keyword evidence="4" id="KW-1185">Reference proteome</keyword>
<accession>A0A6J8A067</accession>
<keyword evidence="1" id="KW-0812">Transmembrane</keyword>
<name>A0A6J8A067_MYTCO</name>
<reference evidence="3 4" key="1">
    <citation type="submission" date="2020-06" db="EMBL/GenBank/DDBJ databases">
        <authorList>
            <person name="Li R."/>
            <person name="Bekaert M."/>
        </authorList>
    </citation>
    <scope>NUCLEOTIDE SEQUENCE [LARGE SCALE GENOMIC DNA]</scope>
    <source>
        <strain evidence="4">wild</strain>
    </source>
</reference>
<evidence type="ECO:0000313" key="3">
    <source>
        <dbReference type="EMBL" id="CAC5357911.1"/>
    </source>
</evidence>
<evidence type="ECO:0000256" key="2">
    <source>
        <dbReference type="SAM" id="SignalP"/>
    </source>
</evidence>
<evidence type="ECO:0000313" key="4">
    <source>
        <dbReference type="Proteomes" id="UP000507470"/>
    </source>
</evidence>